<comment type="caution">
    <text evidence="2">The sequence shown here is derived from an EMBL/GenBank/DDBJ whole genome shotgun (WGS) entry which is preliminary data.</text>
</comment>
<proteinExistence type="predicted"/>
<name>A0A933GKU9_UNCTE</name>
<evidence type="ECO:0000259" key="1">
    <source>
        <dbReference type="Pfam" id="PF02954"/>
    </source>
</evidence>
<dbReference type="PRINTS" id="PR01590">
    <property type="entry name" value="HTHFIS"/>
</dbReference>
<accession>A0A933GKU9</accession>
<dbReference type="Proteomes" id="UP000772181">
    <property type="component" value="Unassembled WGS sequence"/>
</dbReference>
<reference evidence="2" key="1">
    <citation type="submission" date="2020-07" db="EMBL/GenBank/DDBJ databases">
        <title>Huge and variable diversity of episymbiotic CPR bacteria and DPANN archaea in groundwater ecosystems.</title>
        <authorList>
            <person name="He C.Y."/>
            <person name="Keren R."/>
            <person name="Whittaker M."/>
            <person name="Farag I.F."/>
            <person name="Doudna J."/>
            <person name="Cate J.H.D."/>
            <person name="Banfield J.F."/>
        </authorList>
    </citation>
    <scope>NUCLEOTIDE SEQUENCE</scope>
    <source>
        <strain evidence="2">NC_groundwater_1482_Ag_S-0.65um_47_24</strain>
    </source>
</reference>
<dbReference type="Pfam" id="PF02954">
    <property type="entry name" value="HTH_8"/>
    <property type="match status" value="1"/>
</dbReference>
<evidence type="ECO:0000313" key="2">
    <source>
        <dbReference type="EMBL" id="MBI4595271.1"/>
    </source>
</evidence>
<dbReference type="Gene3D" id="1.10.10.60">
    <property type="entry name" value="Homeodomain-like"/>
    <property type="match status" value="1"/>
</dbReference>
<dbReference type="InterPro" id="IPR009057">
    <property type="entry name" value="Homeodomain-like_sf"/>
</dbReference>
<organism evidence="2 3">
    <name type="scientific">Tectimicrobiota bacterium</name>
    <dbReference type="NCBI Taxonomy" id="2528274"/>
    <lineage>
        <taxon>Bacteria</taxon>
        <taxon>Pseudomonadati</taxon>
        <taxon>Nitrospinota/Tectimicrobiota group</taxon>
        <taxon>Candidatus Tectimicrobiota</taxon>
    </lineage>
</organism>
<protein>
    <submittedName>
        <fullName evidence="2">Fis family transcriptional regulator</fullName>
    </submittedName>
</protein>
<evidence type="ECO:0000313" key="3">
    <source>
        <dbReference type="Proteomes" id="UP000772181"/>
    </source>
</evidence>
<dbReference type="GO" id="GO:0043565">
    <property type="term" value="F:sequence-specific DNA binding"/>
    <property type="evidence" value="ECO:0007669"/>
    <property type="project" value="InterPro"/>
</dbReference>
<sequence>IIFDRLEKRLMEMVLKETGGNQIRAASILGISRNTLRKKTKGK</sequence>
<dbReference type="InterPro" id="IPR002197">
    <property type="entry name" value="HTH_Fis"/>
</dbReference>
<dbReference type="EMBL" id="JACQWF010000125">
    <property type="protein sequence ID" value="MBI4595271.1"/>
    <property type="molecule type" value="Genomic_DNA"/>
</dbReference>
<dbReference type="AlphaFoldDB" id="A0A933GKU9"/>
<gene>
    <name evidence="2" type="ORF">HY730_02715</name>
</gene>
<feature type="domain" description="DNA binding HTH" evidence="1">
    <location>
        <begin position="5"/>
        <end position="39"/>
    </location>
</feature>
<feature type="non-terminal residue" evidence="2">
    <location>
        <position position="1"/>
    </location>
</feature>
<dbReference type="SUPFAM" id="SSF46689">
    <property type="entry name" value="Homeodomain-like"/>
    <property type="match status" value="1"/>
</dbReference>